<evidence type="ECO:0000313" key="2">
    <source>
        <dbReference type="EMBL" id="GAA3031145.1"/>
    </source>
</evidence>
<feature type="compositionally biased region" description="Basic and acidic residues" evidence="1">
    <location>
        <begin position="49"/>
        <end position="71"/>
    </location>
</feature>
<accession>A0ABP6L7A1</accession>
<dbReference type="RefSeq" id="WP_344903548.1">
    <property type="nucleotide sequence ID" value="NZ_BAAAWD010000019.1"/>
</dbReference>
<reference evidence="3" key="1">
    <citation type="journal article" date="2019" name="Int. J. Syst. Evol. Microbiol.">
        <title>The Global Catalogue of Microorganisms (GCM) 10K type strain sequencing project: providing services to taxonomists for standard genome sequencing and annotation.</title>
        <authorList>
            <consortium name="The Broad Institute Genomics Platform"/>
            <consortium name="The Broad Institute Genome Sequencing Center for Infectious Disease"/>
            <person name="Wu L."/>
            <person name="Ma J."/>
        </authorList>
    </citation>
    <scope>NUCLEOTIDE SEQUENCE [LARGE SCALE GENOMIC DNA]</scope>
    <source>
        <strain evidence="3">JCM 3106</strain>
    </source>
</reference>
<evidence type="ECO:0000313" key="3">
    <source>
        <dbReference type="Proteomes" id="UP001499930"/>
    </source>
</evidence>
<gene>
    <name evidence="2" type="ORF">GCM10017559_67640</name>
</gene>
<dbReference type="Proteomes" id="UP001499930">
    <property type="component" value="Unassembled WGS sequence"/>
</dbReference>
<keyword evidence="3" id="KW-1185">Reference proteome</keyword>
<comment type="caution">
    <text evidence="2">The sequence shown here is derived from an EMBL/GenBank/DDBJ whole genome shotgun (WGS) entry which is preliminary data.</text>
</comment>
<organism evidence="2 3">
    <name type="scientific">Streptosporangium longisporum</name>
    <dbReference type="NCBI Taxonomy" id="46187"/>
    <lineage>
        <taxon>Bacteria</taxon>
        <taxon>Bacillati</taxon>
        <taxon>Actinomycetota</taxon>
        <taxon>Actinomycetes</taxon>
        <taxon>Streptosporangiales</taxon>
        <taxon>Streptosporangiaceae</taxon>
        <taxon>Streptosporangium</taxon>
    </lineage>
</organism>
<proteinExistence type="predicted"/>
<dbReference type="EMBL" id="BAAAWD010000019">
    <property type="protein sequence ID" value="GAA3031145.1"/>
    <property type="molecule type" value="Genomic_DNA"/>
</dbReference>
<protein>
    <submittedName>
        <fullName evidence="2">Uncharacterized protein</fullName>
    </submittedName>
</protein>
<feature type="region of interest" description="Disordered" evidence="1">
    <location>
        <begin position="46"/>
        <end position="71"/>
    </location>
</feature>
<sequence>MTDLLEETGDGRADAALSGLARLGALPVSAHADVFEEVFTGLEHALASVDDRPGTPGRDTERPGDPRERHR</sequence>
<name>A0ABP6L7A1_9ACTN</name>
<evidence type="ECO:0000256" key="1">
    <source>
        <dbReference type="SAM" id="MobiDB-lite"/>
    </source>
</evidence>